<dbReference type="EMBL" id="JACASU010000078">
    <property type="protein sequence ID" value="NWK00034.1"/>
    <property type="molecule type" value="Genomic_DNA"/>
</dbReference>
<comment type="caution">
    <text evidence="5">The sequence shown here is derived from an EMBL/GenBank/DDBJ whole genome shotgun (WGS) entry which is preliminary data.</text>
</comment>
<dbReference type="Gene3D" id="1.25.40.10">
    <property type="entry name" value="Tetratricopeptide repeat domain"/>
    <property type="match status" value="1"/>
</dbReference>
<dbReference type="Pfam" id="PF13181">
    <property type="entry name" value="TPR_8"/>
    <property type="match status" value="1"/>
</dbReference>
<protein>
    <submittedName>
        <fullName evidence="5">Tetratricopeptide repeat protein</fullName>
    </submittedName>
</protein>
<dbReference type="PANTHER" id="PTHR44943:SF8">
    <property type="entry name" value="TPR REPEAT-CONTAINING PROTEIN MJ0263"/>
    <property type="match status" value="1"/>
</dbReference>
<evidence type="ECO:0000256" key="2">
    <source>
        <dbReference type="ARBA" id="ARBA00022803"/>
    </source>
</evidence>
<dbReference type="Proteomes" id="UP000554454">
    <property type="component" value="Unassembled WGS sequence"/>
</dbReference>
<dbReference type="PROSITE" id="PS50005">
    <property type="entry name" value="TPR"/>
    <property type="match status" value="2"/>
</dbReference>
<dbReference type="InterPro" id="IPR019734">
    <property type="entry name" value="TPR_rpt"/>
</dbReference>
<keyword evidence="10" id="KW-1185">Reference proteome</keyword>
<evidence type="ECO:0000256" key="3">
    <source>
        <dbReference type="PROSITE-ProRule" id="PRU00339"/>
    </source>
</evidence>
<dbReference type="EMBL" id="JACASZ010000002">
    <property type="protein sequence ID" value="NWJ76958.1"/>
    <property type="molecule type" value="Genomic_DNA"/>
</dbReference>
<evidence type="ECO:0000313" key="6">
    <source>
        <dbReference type="EMBL" id="NWJ76958.1"/>
    </source>
</evidence>
<dbReference type="Proteomes" id="UP000527815">
    <property type="component" value="Unassembled WGS sequence"/>
</dbReference>
<dbReference type="SMART" id="SM00028">
    <property type="entry name" value="TPR"/>
    <property type="match status" value="2"/>
</dbReference>
<evidence type="ECO:0000313" key="9">
    <source>
        <dbReference type="Proteomes" id="UP000527815"/>
    </source>
</evidence>
<evidence type="ECO:0000313" key="4">
    <source>
        <dbReference type="EMBL" id="NWJ42749.1"/>
    </source>
</evidence>
<sequence length="75" mass="8625">MESVDRLVMLGKKQLDDGHYNEALNSFEQAILLNQKDPDLWNLKGITLRSLGRYDEAIECFNKSLEIDPRDKNAS</sequence>
<dbReference type="EMBL" id="JACASV010000003">
    <property type="protein sequence ID" value="NWJ42749.1"/>
    <property type="molecule type" value="Genomic_DNA"/>
</dbReference>
<dbReference type="Proteomes" id="UP000523105">
    <property type="component" value="Unassembled WGS sequence"/>
</dbReference>
<evidence type="ECO:0000256" key="1">
    <source>
        <dbReference type="ARBA" id="ARBA00022737"/>
    </source>
</evidence>
<dbReference type="Proteomes" id="UP000586694">
    <property type="component" value="Unassembled WGS sequence"/>
</dbReference>
<dbReference type="PANTHER" id="PTHR44943">
    <property type="entry name" value="CELLULOSE SYNTHASE OPERON PROTEIN C"/>
    <property type="match status" value="1"/>
</dbReference>
<evidence type="ECO:0000313" key="11">
    <source>
        <dbReference type="Proteomes" id="UP000586694"/>
    </source>
</evidence>
<reference evidence="8 9" key="1">
    <citation type="journal article" date="2019" name="Environ. Microbiol.">
        <title>Genomics insights into ecotype formation of ammonia-oxidizing archaea in the deep ocean.</title>
        <authorList>
            <person name="Wang Y."/>
            <person name="Huang J.M."/>
            <person name="Cui G.J."/>
            <person name="Nunoura T."/>
            <person name="Takaki Y."/>
            <person name="Li W.L."/>
            <person name="Li J."/>
            <person name="Gao Z.M."/>
            <person name="Takai K."/>
            <person name="Zhang A.Q."/>
            <person name="Stepanauskas R."/>
        </authorList>
    </citation>
    <scope>NUCLEOTIDE SEQUENCE [LARGE SCALE GENOMIC DNA]</scope>
    <source>
        <strain evidence="5 10">D17</strain>
        <strain evidence="6 9">D1b</strain>
        <strain evidence="4 8">L15b</strain>
        <strain evidence="7 11">L19b</strain>
    </source>
</reference>
<feature type="repeat" description="TPR" evidence="3">
    <location>
        <begin position="38"/>
        <end position="71"/>
    </location>
</feature>
<evidence type="ECO:0000313" key="10">
    <source>
        <dbReference type="Proteomes" id="UP000554454"/>
    </source>
</evidence>
<accession>A0A7K4MZ35</accession>
<dbReference type="PROSITE" id="PS50293">
    <property type="entry name" value="TPR_REGION"/>
    <property type="match status" value="1"/>
</dbReference>
<dbReference type="InterPro" id="IPR011990">
    <property type="entry name" value="TPR-like_helical_dom_sf"/>
</dbReference>
<dbReference type="Pfam" id="PF00515">
    <property type="entry name" value="TPR_1"/>
    <property type="match status" value="1"/>
</dbReference>
<proteinExistence type="predicted"/>
<dbReference type="SUPFAM" id="SSF48452">
    <property type="entry name" value="TPR-like"/>
    <property type="match status" value="1"/>
</dbReference>
<organism evidence="5 10">
    <name type="scientific">Marine Group I thaumarchaeote</name>
    <dbReference type="NCBI Taxonomy" id="2511932"/>
    <lineage>
        <taxon>Archaea</taxon>
        <taxon>Nitrososphaerota</taxon>
        <taxon>Marine Group I</taxon>
    </lineage>
</organism>
<keyword evidence="1" id="KW-0677">Repeat</keyword>
<name>A0A7K4MZ35_9ARCH</name>
<dbReference type="AlphaFoldDB" id="A0A7K4MZ35"/>
<evidence type="ECO:0000313" key="7">
    <source>
        <dbReference type="EMBL" id="NWK00034.1"/>
    </source>
</evidence>
<gene>
    <name evidence="7" type="ORF">HX802_05225</name>
    <name evidence="5" type="ORF">HX834_03105</name>
    <name evidence="4" type="ORF">HX837_00750</name>
    <name evidence="6" type="ORF">HX865_00355</name>
</gene>
<evidence type="ECO:0000313" key="8">
    <source>
        <dbReference type="Proteomes" id="UP000523105"/>
    </source>
</evidence>
<reference evidence="5" key="2">
    <citation type="submission" date="2020-06" db="EMBL/GenBank/DDBJ databases">
        <authorList>
            <person name="Wang Y."/>
        </authorList>
    </citation>
    <scope>NUCLEOTIDE SEQUENCE</scope>
    <source>
        <strain evidence="5">D17</strain>
        <strain evidence="6">D1b</strain>
        <strain evidence="4">L15b</strain>
        <strain evidence="7">L19b</strain>
    </source>
</reference>
<evidence type="ECO:0000313" key="5">
    <source>
        <dbReference type="EMBL" id="NWJ68323.1"/>
    </source>
</evidence>
<dbReference type="InterPro" id="IPR051685">
    <property type="entry name" value="Ycf3/AcsC/BcsC/TPR_MFPF"/>
</dbReference>
<dbReference type="EMBL" id="JACATA010000007">
    <property type="protein sequence ID" value="NWJ68323.1"/>
    <property type="molecule type" value="Genomic_DNA"/>
</dbReference>
<keyword evidence="2 3" id="KW-0802">TPR repeat</keyword>
<feature type="repeat" description="TPR" evidence="3">
    <location>
        <begin position="4"/>
        <end position="37"/>
    </location>
</feature>